<keyword evidence="4" id="KW-0808">Transferase</keyword>
<evidence type="ECO:0000256" key="2">
    <source>
        <dbReference type="ARBA" id="ARBA00008593"/>
    </source>
</evidence>
<feature type="domain" description="Poly(A) RNA polymerase mitochondrial-like central palm" evidence="8">
    <location>
        <begin position="23"/>
        <end position="154"/>
    </location>
</feature>
<evidence type="ECO:0000313" key="10">
    <source>
        <dbReference type="Proteomes" id="UP001200034"/>
    </source>
</evidence>
<gene>
    <name evidence="9" type="ORF">KR093_001085</name>
</gene>
<keyword evidence="10" id="KW-1185">Reference proteome</keyword>
<evidence type="ECO:0000256" key="5">
    <source>
        <dbReference type="ARBA" id="ARBA00022723"/>
    </source>
</evidence>
<evidence type="ECO:0000259" key="7">
    <source>
        <dbReference type="Pfam" id="PF03828"/>
    </source>
</evidence>
<dbReference type="Pfam" id="PF22600">
    <property type="entry name" value="MTPAP-like_central"/>
    <property type="match status" value="1"/>
</dbReference>
<dbReference type="Gene3D" id="1.10.1410.10">
    <property type="match status" value="1"/>
</dbReference>
<evidence type="ECO:0000256" key="1">
    <source>
        <dbReference type="ARBA" id="ARBA00001936"/>
    </source>
</evidence>
<reference evidence="9" key="1">
    <citation type="journal article" date="2021" name="Mol. Ecol. Resour.">
        <title>Phylogenomic analyses of the genus Drosophila reveals genomic signals of climate adaptation.</title>
        <authorList>
            <person name="Li F."/>
            <person name="Rane R.V."/>
            <person name="Luria V."/>
            <person name="Xiong Z."/>
            <person name="Chen J."/>
            <person name="Li Z."/>
            <person name="Catullo R.A."/>
            <person name="Griffin P.C."/>
            <person name="Schiffer M."/>
            <person name="Pearce S."/>
            <person name="Lee S.F."/>
            <person name="McElroy K."/>
            <person name="Stocker A."/>
            <person name="Shirriffs J."/>
            <person name="Cockerell F."/>
            <person name="Coppin C."/>
            <person name="Sgro C.M."/>
            <person name="Karger A."/>
            <person name="Cain J.W."/>
            <person name="Weber J.A."/>
            <person name="Santpere G."/>
            <person name="Kirschner M.W."/>
            <person name="Hoffmann A.A."/>
            <person name="Oakeshott J.G."/>
            <person name="Zhang G."/>
        </authorList>
    </citation>
    <scope>NUCLEOTIDE SEQUENCE</scope>
    <source>
        <strain evidence="9">BGI-SZ-2011g</strain>
    </source>
</reference>
<proteinExistence type="inferred from homology"/>
<evidence type="ECO:0000256" key="4">
    <source>
        <dbReference type="ARBA" id="ARBA00022679"/>
    </source>
</evidence>
<dbReference type="FunFam" id="3.30.460.10:FF:000006">
    <property type="entry name" value="non-canonical poly(A) RNA polymerase PAPD5"/>
    <property type="match status" value="1"/>
</dbReference>
<keyword evidence="6" id="KW-0460">Magnesium</keyword>
<dbReference type="InterPro" id="IPR045862">
    <property type="entry name" value="Trf4-like"/>
</dbReference>
<name>A0AAD4K5Z2_9MUSC</name>
<dbReference type="Pfam" id="PF03828">
    <property type="entry name" value="PAP_assoc"/>
    <property type="match status" value="1"/>
</dbReference>
<dbReference type="GO" id="GO:0005730">
    <property type="term" value="C:nucleolus"/>
    <property type="evidence" value="ECO:0007669"/>
    <property type="project" value="TreeGrafter"/>
</dbReference>
<dbReference type="Gene3D" id="3.30.460.10">
    <property type="entry name" value="Beta Polymerase, domain 2"/>
    <property type="match status" value="1"/>
</dbReference>
<organism evidence="9 10">
    <name type="scientific">Drosophila rubida</name>
    <dbReference type="NCBI Taxonomy" id="30044"/>
    <lineage>
        <taxon>Eukaryota</taxon>
        <taxon>Metazoa</taxon>
        <taxon>Ecdysozoa</taxon>
        <taxon>Arthropoda</taxon>
        <taxon>Hexapoda</taxon>
        <taxon>Insecta</taxon>
        <taxon>Pterygota</taxon>
        <taxon>Neoptera</taxon>
        <taxon>Endopterygota</taxon>
        <taxon>Diptera</taxon>
        <taxon>Brachycera</taxon>
        <taxon>Muscomorpha</taxon>
        <taxon>Ephydroidea</taxon>
        <taxon>Drosophilidae</taxon>
        <taxon>Drosophila</taxon>
    </lineage>
</organism>
<evidence type="ECO:0000259" key="8">
    <source>
        <dbReference type="Pfam" id="PF22600"/>
    </source>
</evidence>
<dbReference type="SUPFAM" id="SSF81301">
    <property type="entry name" value="Nucleotidyltransferase"/>
    <property type="match status" value="1"/>
</dbReference>
<dbReference type="PANTHER" id="PTHR23092:SF15">
    <property type="entry name" value="INACTIVE NON-CANONICAL POLY(A) RNA POLYMERASE PROTEIN TRF4-2-RELATED"/>
    <property type="match status" value="1"/>
</dbReference>
<evidence type="ECO:0000313" key="9">
    <source>
        <dbReference type="EMBL" id="KAH8376734.1"/>
    </source>
</evidence>
<dbReference type="EMBL" id="JAJJHW010001127">
    <property type="protein sequence ID" value="KAH8376734.1"/>
    <property type="molecule type" value="Genomic_DNA"/>
</dbReference>
<sequence length="350" mass="39983">MSATKVFPWQKPKFKYTDGIIGLHEEIEHYYEYVLPTPCEHVVRNELVRRIEDLVHKLWPQAVVEIFGSFRTGFVLPNSDIDIVIIGLWEKLPLRTLESELLARQYAESSTMFVLDMAHVPILKFTDRETKIKVDISFNMSSGVHSSELVKVFKADNPVLGKLLMVLKQFLQQRGLNELFTGGVSSYALTTMCVSYLQMHRRKIDPETANLGVLLLEFFELYGMRFCYSKVEISAANKGSYSRSIQSQRSQVFIADPLEPSHNIGRGSHQIIAIKQAFVWAYRVLNLALNPLNQRLLKSKQTSILGQIININNELIEQRAWLHKTFGHLVVVEQKADKTKDSTTVAAKDT</sequence>
<dbReference type="Proteomes" id="UP001200034">
    <property type="component" value="Unassembled WGS sequence"/>
</dbReference>
<dbReference type="SUPFAM" id="SSF81631">
    <property type="entry name" value="PAP/OAS1 substrate-binding domain"/>
    <property type="match status" value="1"/>
</dbReference>
<dbReference type="InterPro" id="IPR054708">
    <property type="entry name" value="MTPAP-like_central"/>
</dbReference>
<dbReference type="InterPro" id="IPR043519">
    <property type="entry name" value="NT_sf"/>
</dbReference>
<dbReference type="GO" id="GO:0031123">
    <property type="term" value="P:RNA 3'-end processing"/>
    <property type="evidence" value="ECO:0007669"/>
    <property type="project" value="TreeGrafter"/>
</dbReference>
<dbReference type="AlphaFoldDB" id="A0AAD4K5Z2"/>
<evidence type="ECO:0000256" key="6">
    <source>
        <dbReference type="ARBA" id="ARBA00022842"/>
    </source>
</evidence>
<dbReference type="InterPro" id="IPR002058">
    <property type="entry name" value="PAP_assoc"/>
</dbReference>
<dbReference type="EC" id="2.7.7.19" evidence="3"/>
<comment type="similarity">
    <text evidence="2">Belongs to the DNA polymerase type-B-like family.</text>
</comment>
<dbReference type="GO" id="GO:1990817">
    <property type="term" value="F:poly(A) RNA polymerase activity"/>
    <property type="evidence" value="ECO:0007669"/>
    <property type="project" value="UniProtKB-EC"/>
</dbReference>
<feature type="domain" description="PAP-associated" evidence="7">
    <location>
        <begin position="210"/>
        <end position="262"/>
    </location>
</feature>
<accession>A0AAD4K5Z2</accession>
<dbReference type="PANTHER" id="PTHR23092">
    <property type="entry name" value="POLY(A) RNA POLYMERASE"/>
    <property type="match status" value="1"/>
</dbReference>
<dbReference type="GO" id="GO:0046872">
    <property type="term" value="F:metal ion binding"/>
    <property type="evidence" value="ECO:0007669"/>
    <property type="project" value="UniProtKB-KW"/>
</dbReference>
<comment type="cofactor">
    <cofactor evidence="1">
        <name>Mn(2+)</name>
        <dbReference type="ChEBI" id="CHEBI:29035"/>
    </cofactor>
</comment>
<dbReference type="GO" id="GO:0043634">
    <property type="term" value="P:polyadenylation-dependent ncRNA catabolic process"/>
    <property type="evidence" value="ECO:0007669"/>
    <property type="project" value="TreeGrafter"/>
</dbReference>
<dbReference type="CDD" id="cd05402">
    <property type="entry name" value="NT_PAP_TUTase"/>
    <property type="match status" value="1"/>
</dbReference>
<keyword evidence="5" id="KW-0479">Metal-binding</keyword>
<dbReference type="GO" id="GO:0031499">
    <property type="term" value="C:TRAMP complex"/>
    <property type="evidence" value="ECO:0007669"/>
    <property type="project" value="TreeGrafter"/>
</dbReference>
<protein>
    <recommendedName>
        <fullName evidence="3">polynucleotide adenylyltransferase</fullName>
        <ecNumber evidence="3">2.7.7.19</ecNumber>
    </recommendedName>
</protein>
<evidence type="ECO:0000256" key="3">
    <source>
        <dbReference type="ARBA" id="ARBA00012388"/>
    </source>
</evidence>
<dbReference type="GO" id="GO:0003729">
    <property type="term" value="F:mRNA binding"/>
    <property type="evidence" value="ECO:0007669"/>
    <property type="project" value="TreeGrafter"/>
</dbReference>
<comment type="caution">
    <text evidence="9">The sequence shown here is derived from an EMBL/GenBank/DDBJ whole genome shotgun (WGS) entry which is preliminary data.</text>
</comment>